<proteinExistence type="predicted"/>
<evidence type="ECO:0000313" key="1">
    <source>
        <dbReference type="EMBL" id="TKT84889.1"/>
    </source>
</evidence>
<accession>A0A4U6CKX1</accession>
<reference evidence="1 2" key="1">
    <citation type="submission" date="2019-05" db="EMBL/GenBank/DDBJ databases">
        <title>Dyadobacter AR-3-8 sp. nov., isolated from arctic soil.</title>
        <authorList>
            <person name="Chaudhary D.K."/>
        </authorList>
    </citation>
    <scope>NUCLEOTIDE SEQUENCE [LARGE SCALE GENOMIC DNA]</scope>
    <source>
        <strain evidence="1 2">AR-3-8</strain>
    </source>
</reference>
<protein>
    <submittedName>
        <fullName evidence="1">Uncharacterized protein</fullName>
    </submittedName>
</protein>
<keyword evidence="2" id="KW-1185">Reference proteome</keyword>
<gene>
    <name evidence="1" type="ORF">FDK13_34560</name>
</gene>
<dbReference type="RefSeq" id="WP_137344578.1">
    <property type="nucleotide sequence ID" value="NZ_SZVO01000036.1"/>
</dbReference>
<dbReference type="Proteomes" id="UP000304900">
    <property type="component" value="Unassembled WGS sequence"/>
</dbReference>
<evidence type="ECO:0000313" key="2">
    <source>
        <dbReference type="Proteomes" id="UP000304900"/>
    </source>
</evidence>
<name>A0A4U6CKX1_9BACT</name>
<dbReference type="AlphaFoldDB" id="A0A4U6CKX1"/>
<organism evidence="1 2">
    <name type="scientific">Dyadobacter frigoris</name>
    <dbReference type="NCBI Taxonomy" id="2576211"/>
    <lineage>
        <taxon>Bacteria</taxon>
        <taxon>Pseudomonadati</taxon>
        <taxon>Bacteroidota</taxon>
        <taxon>Cytophagia</taxon>
        <taxon>Cytophagales</taxon>
        <taxon>Spirosomataceae</taxon>
        <taxon>Dyadobacter</taxon>
    </lineage>
</organism>
<comment type="caution">
    <text evidence="1">The sequence shown here is derived from an EMBL/GenBank/DDBJ whole genome shotgun (WGS) entry which is preliminary data.</text>
</comment>
<sequence length="156" mass="17575">MDQEKLERLARMMEPFERTSKMTAALPDATRLADALPKINPAISNLNRIGELTAKVNLVSPSWNRVLVHSHDFLFVNQLSAINQQAVSIASSLSKSINLSNLTATTFLDSFKVSSLIVSSAVLELTERNRDFLKRLVKVSSYFRKHLLFWEIMVGI</sequence>
<dbReference type="EMBL" id="SZVO01000036">
    <property type="protein sequence ID" value="TKT84889.1"/>
    <property type="molecule type" value="Genomic_DNA"/>
</dbReference>